<dbReference type="Pfam" id="PF01180">
    <property type="entry name" value="DHO_dh"/>
    <property type="match status" value="1"/>
</dbReference>
<keyword evidence="9" id="KW-0288">FMN</keyword>
<dbReference type="EC" id="1.3.1.1" evidence="24"/>
<evidence type="ECO:0000256" key="21">
    <source>
        <dbReference type="ARBA" id="ARBA00048996"/>
    </source>
</evidence>
<dbReference type="Pfam" id="PF12837">
    <property type="entry name" value="Fer4_6"/>
    <property type="match status" value="1"/>
</dbReference>
<evidence type="ECO:0000256" key="8">
    <source>
        <dbReference type="ARBA" id="ARBA00022630"/>
    </source>
</evidence>
<dbReference type="Gene3D" id="3.20.20.70">
    <property type="entry name" value="Aldolase class I"/>
    <property type="match status" value="1"/>
</dbReference>
<sequence>MLSTDFLGMKLKNPIIVAAGPWNRDGKALHRSIASGAGAVVTESIVSDTVLDVRPRIACDEMGVQNIRLYSDIQIEGWERELDIAKSDGGVVIASISAHTASELAYLASKMEKFGADAIELSVSNPMMESLEVVASHADVIYDMTKEVVSNVRIPVIVKLSQNTTNITKVAKAAKKAGASAVSAINTVRGILGVDLETAQPALSTYGGISGPYIRPMGLASVAAIAQSVDIPICGIGGVDSAKHALEYIMLGASAVQVGTAVMTQGHGAIGTIVEELENWLDAHGLASVEQVRGKALANMKSFDEMKIEPAVSTVQSVPCTENCDKCLTSCIYGAISRSETSVNVDEQACTGCGLCTFICPAKKLKLAW</sequence>
<feature type="domain" description="4Fe-4S ferredoxin-type" evidence="25">
    <location>
        <begin position="341"/>
        <end position="369"/>
    </location>
</feature>
<evidence type="ECO:0000256" key="15">
    <source>
        <dbReference type="ARBA" id="ARBA00029718"/>
    </source>
</evidence>
<evidence type="ECO:0000256" key="22">
    <source>
        <dbReference type="ARBA" id="ARBA00049578"/>
    </source>
</evidence>
<dbReference type="InterPro" id="IPR017896">
    <property type="entry name" value="4Fe4S_Fe-S-bd"/>
</dbReference>
<proteinExistence type="inferred from homology"/>
<evidence type="ECO:0000256" key="2">
    <source>
        <dbReference type="ARBA" id="ARBA00003616"/>
    </source>
</evidence>
<dbReference type="InterPro" id="IPR005720">
    <property type="entry name" value="Dihydroorotate_DH_cat"/>
</dbReference>
<dbReference type="GO" id="GO:0006212">
    <property type="term" value="P:uracil catabolic process"/>
    <property type="evidence" value="ECO:0007669"/>
    <property type="project" value="TreeGrafter"/>
</dbReference>
<evidence type="ECO:0000256" key="7">
    <source>
        <dbReference type="ARBA" id="ARBA00018101"/>
    </source>
</evidence>
<evidence type="ECO:0000256" key="14">
    <source>
        <dbReference type="ARBA" id="ARBA00023027"/>
    </source>
</evidence>
<reference evidence="26" key="1">
    <citation type="submission" date="2020-08" db="EMBL/GenBank/DDBJ databases">
        <authorList>
            <person name="Liu C."/>
            <person name="Sun Q."/>
        </authorList>
    </citation>
    <scope>NUCLEOTIDE SEQUENCE</scope>
    <source>
        <strain evidence="26">BX16</strain>
    </source>
</reference>
<dbReference type="FunFam" id="3.20.20.70:FF:000027">
    <property type="entry name" value="Dihydropyrimidine dehydrogenase [NADP(+)]"/>
    <property type="match status" value="1"/>
</dbReference>
<evidence type="ECO:0000256" key="24">
    <source>
        <dbReference type="ARBA" id="ARBA00049728"/>
    </source>
</evidence>
<dbReference type="GO" id="GO:0002058">
    <property type="term" value="F:uracil binding"/>
    <property type="evidence" value="ECO:0007669"/>
    <property type="project" value="TreeGrafter"/>
</dbReference>
<name>A0A923NE98_9FIRM</name>
<protein>
    <recommendedName>
        <fullName evidence="7">Dihydroorotate dehydrogenase B (NAD(+)), catalytic subunit</fullName>
        <ecNumber evidence="24">1.3.1.1</ecNumber>
        <ecNumber evidence="6">1.3.1.14</ecNumber>
    </recommendedName>
    <alternativeName>
        <fullName evidence="15">Dihydroorotate oxidase B</fullName>
    </alternativeName>
    <alternativeName>
        <fullName evidence="18">Dihydrothymine dehydrogenase</fullName>
    </alternativeName>
    <alternativeName>
        <fullName evidence="16">Dihydrouracil dehydrogenase</fullName>
    </alternativeName>
    <alternativeName>
        <fullName evidence="17">Orotate reductase (NADH)</fullName>
    </alternativeName>
</protein>
<dbReference type="InterPro" id="IPR017900">
    <property type="entry name" value="4Fe4S_Fe_S_CS"/>
</dbReference>
<comment type="similarity">
    <text evidence="4">Belongs to the dihydroorotate dehydrogenase family. Type 1 subfamily.</text>
</comment>
<evidence type="ECO:0000256" key="18">
    <source>
        <dbReference type="ARBA" id="ARBA00032722"/>
    </source>
</evidence>
<evidence type="ECO:0000256" key="12">
    <source>
        <dbReference type="ARBA" id="ARBA00023004"/>
    </source>
</evidence>
<keyword evidence="13" id="KW-0411">Iron-sulfur</keyword>
<dbReference type="GO" id="GO:0046872">
    <property type="term" value="F:metal ion binding"/>
    <property type="evidence" value="ECO:0007669"/>
    <property type="project" value="UniProtKB-KW"/>
</dbReference>
<evidence type="ECO:0000259" key="25">
    <source>
        <dbReference type="PROSITE" id="PS51379"/>
    </source>
</evidence>
<comment type="catalytic activity">
    <reaction evidence="21">
        <text>(S)-dihydroorotate + NAD(+) = orotate + NADH + H(+)</text>
        <dbReference type="Rhea" id="RHEA:13513"/>
        <dbReference type="ChEBI" id="CHEBI:15378"/>
        <dbReference type="ChEBI" id="CHEBI:30839"/>
        <dbReference type="ChEBI" id="CHEBI:30864"/>
        <dbReference type="ChEBI" id="CHEBI:57540"/>
        <dbReference type="ChEBI" id="CHEBI:57945"/>
        <dbReference type="EC" id="1.3.1.14"/>
    </reaction>
</comment>
<keyword evidence="12" id="KW-0408">Iron</keyword>
<dbReference type="AlphaFoldDB" id="A0A923NE98"/>
<dbReference type="Gene3D" id="3.30.70.20">
    <property type="match status" value="1"/>
</dbReference>
<gene>
    <name evidence="26" type="ORF">H8876_07220</name>
</gene>
<evidence type="ECO:0000256" key="5">
    <source>
        <dbReference type="ARBA" id="ARBA00010804"/>
    </source>
</evidence>
<dbReference type="GO" id="GO:0051536">
    <property type="term" value="F:iron-sulfur cluster binding"/>
    <property type="evidence" value="ECO:0007669"/>
    <property type="project" value="UniProtKB-KW"/>
</dbReference>
<comment type="caution">
    <text evidence="26">The sequence shown here is derived from an EMBL/GenBank/DDBJ whole genome shotgun (WGS) entry which is preliminary data.</text>
</comment>
<evidence type="ECO:0000256" key="4">
    <source>
        <dbReference type="ARBA" id="ARBA00008008"/>
    </source>
</evidence>
<evidence type="ECO:0000256" key="17">
    <source>
        <dbReference type="ARBA" id="ARBA00032046"/>
    </source>
</evidence>
<keyword evidence="8" id="KW-0285">Flavoprotein</keyword>
<evidence type="ECO:0000256" key="16">
    <source>
        <dbReference type="ARBA" id="ARBA00030119"/>
    </source>
</evidence>
<dbReference type="PANTHER" id="PTHR43073:SF2">
    <property type="entry name" value="DIHYDROPYRIMIDINE DEHYDROGENASE [NADP(+)]"/>
    <property type="match status" value="1"/>
</dbReference>
<evidence type="ECO:0000256" key="1">
    <source>
        <dbReference type="ARBA" id="ARBA00001917"/>
    </source>
</evidence>
<dbReference type="PROSITE" id="PS00198">
    <property type="entry name" value="4FE4S_FER_1"/>
    <property type="match status" value="1"/>
</dbReference>
<comment type="function">
    <text evidence="22">Involved in pyrimidine base degradation. Catalyzes physiologically the reduction of uracil to 5,6-dihydrouracil (DHU) by using NADH as a specific cosubstrate. It also catalyzes the reverse reaction and the reduction of thymine to 5,6-dihydrothymine (DHT).</text>
</comment>
<accession>A0A923NE98</accession>
<dbReference type="GO" id="GO:0004159">
    <property type="term" value="F:dihydropyrimidine dehydrogenase (NAD+) activity"/>
    <property type="evidence" value="ECO:0007669"/>
    <property type="project" value="UniProtKB-EC"/>
</dbReference>
<dbReference type="GO" id="GO:0005737">
    <property type="term" value="C:cytoplasm"/>
    <property type="evidence" value="ECO:0007669"/>
    <property type="project" value="InterPro"/>
</dbReference>
<keyword evidence="14" id="KW-0520">NAD</keyword>
<comment type="catalytic activity">
    <reaction evidence="20">
        <text>5,6-dihydrouracil + NAD(+) = uracil + NADH + H(+)</text>
        <dbReference type="Rhea" id="RHEA:20189"/>
        <dbReference type="ChEBI" id="CHEBI:15378"/>
        <dbReference type="ChEBI" id="CHEBI:15901"/>
        <dbReference type="ChEBI" id="CHEBI:17568"/>
        <dbReference type="ChEBI" id="CHEBI:57540"/>
        <dbReference type="ChEBI" id="CHEBI:57945"/>
        <dbReference type="EC" id="1.3.1.1"/>
    </reaction>
</comment>
<comment type="cofactor">
    <cofactor evidence="1">
        <name>FMN</name>
        <dbReference type="ChEBI" id="CHEBI:58210"/>
    </cofactor>
</comment>
<dbReference type="SUPFAM" id="SSF54862">
    <property type="entry name" value="4Fe-4S ferredoxins"/>
    <property type="match status" value="1"/>
</dbReference>
<dbReference type="EMBL" id="JACRWC010000094">
    <property type="protein sequence ID" value="MBC5999789.1"/>
    <property type="molecule type" value="Genomic_DNA"/>
</dbReference>
<dbReference type="Proteomes" id="UP000644115">
    <property type="component" value="Unassembled WGS sequence"/>
</dbReference>
<evidence type="ECO:0000256" key="23">
    <source>
        <dbReference type="ARBA" id="ARBA00049714"/>
    </source>
</evidence>
<dbReference type="EC" id="1.3.1.14" evidence="6"/>
<evidence type="ECO:0000256" key="9">
    <source>
        <dbReference type="ARBA" id="ARBA00022643"/>
    </source>
</evidence>
<evidence type="ECO:0000256" key="20">
    <source>
        <dbReference type="ARBA" id="ARBA00048792"/>
    </source>
</evidence>
<comment type="subunit">
    <text evidence="23">Heterotetramer of 2 PreA and 2 PreT subunits.</text>
</comment>
<dbReference type="GO" id="GO:0006210">
    <property type="term" value="P:thymine catabolic process"/>
    <property type="evidence" value="ECO:0007669"/>
    <property type="project" value="TreeGrafter"/>
</dbReference>
<evidence type="ECO:0000256" key="10">
    <source>
        <dbReference type="ARBA" id="ARBA00022723"/>
    </source>
</evidence>
<dbReference type="InterPro" id="IPR013785">
    <property type="entry name" value="Aldolase_TIM"/>
</dbReference>
<evidence type="ECO:0000256" key="11">
    <source>
        <dbReference type="ARBA" id="ARBA00023002"/>
    </source>
</evidence>
<dbReference type="GO" id="GO:0050661">
    <property type="term" value="F:NADP binding"/>
    <property type="evidence" value="ECO:0007669"/>
    <property type="project" value="TreeGrafter"/>
</dbReference>
<comment type="catalytic activity">
    <reaction evidence="19">
        <text>5,6-dihydrothymine + NAD(+) = thymine + NADH + H(+)</text>
        <dbReference type="Rhea" id="RHEA:28791"/>
        <dbReference type="ChEBI" id="CHEBI:15378"/>
        <dbReference type="ChEBI" id="CHEBI:17821"/>
        <dbReference type="ChEBI" id="CHEBI:27468"/>
        <dbReference type="ChEBI" id="CHEBI:57540"/>
        <dbReference type="ChEBI" id="CHEBI:57945"/>
        <dbReference type="EC" id="1.3.1.1"/>
    </reaction>
</comment>
<evidence type="ECO:0000256" key="19">
    <source>
        <dbReference type="ARBA" id="ARBA00047685"/>
    </source>
</evidence>
<dbReference type="RefSeq" id="WP_249287170.1">
    <property type="nucleotide sequence ID" value="NZ_JACRWC010000094.1"/>
</dbReference>
<evidence type="ECO:0000256" key="3">
    <source>
        <dbReference type="ARBA" id="ARBA00004715"/>
    </source>
</evidence>
<organism evidence="26 27">
    <name type="scientific">Lentihominibacter faecis</name>
    <dbReference type="NCBI Taxonomy" id="2764712"/>
    <lineage>
        <taxon>Bacteria</taxon>
        <taxon>Bacillati</taxon>
        <taxon>Bacillota</taxon>
        <taxon>Clostridia</taxon>
        <taxon>Peptostreptococcales</taxon>
        <taxon>Anaerovoracaceae</taxon>
        <taxon>Lentihominibacter</taxon>
    </lineage>
</organism>
<dbReference type="GO" id="GO:0004589">
    <property type="term" value="F:dihydroorotate dehydrogenase (NAD+) activity"/>
    <property type="evidence" value="ECO:0007669"/>
    <property type="project" value="UniProtKB-EC"/>
</dbReference>
<dbReference type="PANTHER" id="PTHR43073">
    <property type="entry name" value="DIHYDROPYRIMIDINE DEHYDROGENASE [NADP(+)]"/>
    <property type="match status" value="1"/>
</dbReference>
<comment type="similarity">
    <text evidence="5">Belongs to the dihydropyrimidine dehydrogenase family.</text>
</comment>
<keyword evidence="11" id="KW-0560">Oxidoreductase</keyword>
<keyword evidence="10" id="KW-0479">Metal-binding</keyword>
<evidence type="ECO:0000256" key="13">
    <source>
        <dbReference type="ARBA" id="ARBA00023014"/>
    </source>
</evidence>
<dbReference type="SUPFAM" id="SSF51395">
    <property type="entry name" value="FMN-linked oxidoreductases"/>
    <property type="match status" value="1"/>
</dbReference>
<keyword evidence="27" id="KW-1185">Reference proteome</keyword>
<comment type="function">
    <text evidence="2">Catalyzes the conversion of dihydroorotate to orotate with NAD(+) as electron acceptor.</text>
</comment>
<evidence type="ECO:0000313" key="27">
    <source>
        <dbReference type="Proteomes" id="UP000644115"/>
    </source>
</evidence>
<evidence type="ECO:0000313" key="26">
    <source>
        <dbReference type="EMBL" id="MBC5999789.1"/>
    </source>
</evidence>
<evidence type="ECO:0000256" key="6">
    <source>
        <dbReference type="ARBA" id="ARBA00012061"/>
    </source>
</evidence>
<comment type="pathway">
    <text evidence="3">Pyrimidine metabolism; UMP biosynthesis via de novo pathway; orotate from (S)-dihydroorotate (NAD(+) route): step 1/1.</text>
</comment>
<dbReference type="PROSITE" id="PS51379">
    <property type="entry name" value="4FE4S_FER_2"/>
    <property type="match status" value="1"/>
</dbReference>